<dbReference type="KEGG" id="mtuc:J113_23225"/>
<evidence type="ECO:0000313" key="1">
    <source>
        <dbReference type="EMBL" id="AGL28773.1"/>
    </source>
</evidence>
<gene>
    <name evidence="1" type="ORF">J113_23225</name>
</gene>
<evidence type="ECO:0000313" key="2">
    <source>
        <dbReference type="Proteomes" id="UP000013548"/>
    </source>
</evidence>
<dbReference type="BioCyc" id="MTUB1310114:G13A2-3356-MONOMER"/>
<organism evidence="1 2">
    <name type="scientific">Mycobacterium tuberculosis CAS/NITR204</name>
    <dbReference type="NCBI Taxonomy" id="1310114"/>
    <lineage>
        <taxon>Bacteria</taxon>
        <taxon>Bacillati</taxon>
        <taxon>Actinomycetota</taxon>
        <taxon>Actinomycetes</taxon>
        <taxon>Mycobacteriales</taxon>
        <taxon>Mycobacteriaceae</taxon>
        <taxon>Mycobacterium</taxon>
        <taxon>Mycobacterium tuberculosis complex</taxon>
    </lineage>
</organism>
<accession>R4MIN6</accession>
<reference evidence="1 2" key="1">
    <citation type="journal article" date="2013" name="Genome Announc.">
        <title>Whole-Genome Sequences of Four Clinical Isolates of Mycobacterium tuberculosis from Tamil Nadu, South India.</title>
        <authorList>
            <person name="Narayanan S."/>
            <person name="Deshpande U."/>
        </authorList>
    </citation>
    <scope>NUCLEOTIDE SEQUENCE [LARGE SCALE GENOMIC DNA]</scope>
    <source>
        <strain evidence="1 2">CAS/NITR204</strain>
    </source>
</reference>
<dbReference type="HOGENOM" id="CLU_201836_0_0_11"/>
<dbReference type="PANTHER" id="PTHR33055">
    <property type="entry name" value="TRANSPOSASE FOR INSERTION SEQUENCE ELEMENT IS1111A"/>
    <property type="match status" value="1"/>
</dbReference>
<dbReference type="PANTHER" id="PTHR33055:SF16">
    <property type="entry name" value="TRANSPOSASE FOR INSERTION SEQUENCE ELEMENT IS1547"/>
    <property type="match status" value="1"/>
</dbReference>
<dbReference type="PATRIC" id="fig|1310114.3.peg.4879"/>
<protein>
    <submittedName>
        <fullName evidence="1">Transposase</fullName>
    </submittedName>
</protein>
<dbReference type="Proteomes" id="UP000013548">
    <property type="component" value="Chromosome"/>
</dbReference>
<dbReference type="AlphaFoldDB" id="R4MIN6"/>
<dbReference type="InterPro" id="IPR047650">
    <property type="entry name" value="Transpos_IS110"/>
</dbReference>
<proteinExistence type="predicted"/>
<name>R4MIN6_MYCTX</name>
<sequence length="59" mass="6435">MKEATTMVVVGTDAHKYSHTFVATDEVGRQLGEKTVKATTAGHATAIMWAREQFGLELI</sequence>
<dbReference type="EMBL" id="CP005386">
    <property type="protein sequence ID" value="AGL28773.1"/>
    <property type="molecule type" value="Genomic_DNA"/>
</dbReference>